<name>D3TCV8_ACIB4</name>
<proteinExistence type="predicted"/>
<organism evidence="3 4">
    <name type="scientific">Aciduliprofundum boonei (strain DSM 19572 / T469)</name>
    <dbReference type="NCBI Taxonomy" id="439481"/>
    <lineage>
        <taxon>Archaea</taxon>
        <taxon>Methanobacteriati</taxon>
        <taxon>Thermoplasmatota</taxon>
        <taxon>DHVE2 group</taxon>
        <taxon>Candidatus Aciduliprofundum</taxon>
    </lineage>
</organism>
<dbReference type="Proteomes" id="UP000001400">
    <property type="component" value="Chromosome"/>
</dbReference>
<evidence type="ECO:0000256" key="1">
    <source>
        <dbReference type="SAM" id="MobiDB-lite"/>
    </source>
</evidence>
<feature type="region of interest" description="Disordered" evidence="1">
    <location>
        <begin position="338"/>
        <end position="369"/>
    </location>
</feature>
<keyword evidence="2" id="KW-0472">Membrane</keyword>
<dbReference type="HOGENOM" id="CLU_658248_0_0_2"/>
<evidence type="ECO:0000313" key="4">
    <source>
        <dbReference type="Proteomes" id="UP000001400"/>
    </source>
</evidence>
<keyword evidence="4" id="KW-1185">Reference proteome</keyword>
<evidence type="ECO:0000313" key="3">
    <source>
        <dbReference type="EMBL" id="ADD08393.1"/>
    </source>
</evidence>
<dbReference type="EMBL" id="CP001941">
    <property type="protein sequence ID" value="ADD08393.1"/>
    <property type="molecule type" value="Genomic_DNA"/>
</dbReference>
<evidence type="ECO:0000256" key="2">
    <source>
        <dbReference type="SAM" id="Phobius"/>
    </source>
</evidence>
<sequence>MKMKRVWILLLAILLAVPATASIASASGHQHGHSGYLGYFEYSNGEVKGKFVNFQVNSKSGVIENYTVGNTTIFEKISYENNTIGHIRVSGARFFYYGVASPFGWNNTHKMGYMWRVIMVHDNPVGVLHIVTHGQDVIKYHLAQGINATLSNSTVVLSGKVSAYLFISNALPTIQNNTIYIKTRNNATASVIFIDEVNLNIPKKIKNMEIKSLQKHKLGGEMYIGPKGTDFVNYTYGMNAKLTMKEKNHLQIQVSAQGVKGGRIMLINVNRTMLNYNSSMRLIVKFDGKEINKTSMNNLINCSSSQAMYAVYNNNDTVSIAIYIPHFSEHVIDVESEASSSGTSSGGSSASGGTSNAESSNENTKSSEGMPSPMLWGIVAAIIVIIIVAGVAVAKKSKSN</sequence>
<dbReference type="RefSeq" id="WP_012997177.1">
    <property type="nucleotide sequence ID" value="NC_013926.1"/>
</dbReference>
<keyword evidence="2" id="KW-0812">Transmembrane</keyword>
<feature type="transmembrane region" description="Helical" evidence="2">
    <location>
        <begin position="374"/>
        <end position="394"/>
    </location>
</feature>
<keyword evidence="2" id="KW-1133">Transmembrane helix</keyword>
<protein>
    <submittedName>
        <fullName evidence="3">Uncharacterized protein</fullName>
    </submittedName>
</protein>
<dbReference type="GeneID" id="8827527"/>
<accession>D3TCV8</accession>
<dbReference type="KEGG" id="abi:Aboo_0582"/>
<gene>
    <name evidence="3" type="ordered locus">Aboo_0582</name>
</gene>
<dbReference type="AlphaFoldDB" id="D3TCV8"/>
<reference evidence="3" key="1">
    <citation type="submission" date="2010-02" db="EMBL/GenBank/DDBJ databases">
        <title>Complete sequence of Aciduliprofundum boonei T469.</title>
        <authorList>
            <consortium name="US DOE Joint Genome Institute"/>
            <person name="Lucas S."/>
            <person name="Copeland A."/>
            <person name="Lapidus A."/>
            <person name="Cheng J.-F."/>
            <person name="Bruce D."/>
            <person name="Goodwin L."/>
            <person name="Pitluck S."/>
            <person name="Saunders E."/>
            <person name="Detter J.C."/>
            <person name="Han C."/>
            <person name="Tapia R."/>
            <person name="Land M."/>
            <person name="Hauser L."/>
            <person name="Kyrpides N."/>
            <person name="Mikhailova N."/>
            <person name="Flores G."/>
            <person name="Reysenbach A.-L."/>
            <person name="Woyke T."/>
        </authorList>
    </citation>
    <scope>NUCLEOTIDE SEQUENCE</scope>
    <source>
        <strain evidence="3">T469</strain>
    </source>
</reference>